<accession>A0A9W4JJ27</accession>
<dbReference type="InterPro" id="IPR050703">
    <property type="entry name" value="Flavin_MAO"/>
</dbReference>
<feature type="binding site" evidence="5">
    <location>
        <begin position="66"/>
        <end position="67"/>
    </location>
    <ligand>
        <name>FAD</name>
        <dbReference type="ChEBI" id="CHEBI:57692"/>
    </ligand>
</feature>
<evidence type="ECO:0000313" key="8">
    <source>
        <dbReference type="EMBL" id="CAG8403023.1"/>
    </source>
</evidence>
<sequence>MTSRDGFQWTSETGLVQGVPSIGVISPPSNISGVGPWDIIVVGSGYSGLTATRDLCLAGHKVLLVEARDRIGGRSWSSNIGDYPFEMGGTWVHWGQPHVWREISRYKMREELEASFDFSRGVNHFQLRTNEGESIMSHDEEDTLLAAALGKFVDVDGSMGRKIIPYAHDAFHVPEARQYDTKSAADRLKEIATSLTPNERTALESFVLLCSCGTLETTSFFEFLHWWALCGYSYQGCMDALISYKFKGGQSSFAIKFFKEALATGNLSYSFNSPVQSISDQGGNVNLTTRDGHQYTGSRLVSTIPLNVLNTVSFNPPLDFQRAFAANTGHVNQCVKVHAEILNKDMRSWTGISYPFNKLTYAIGDGTTPAGNTHIVCFGGFHNHIQPEENINATKEAVQSMAPGNMDVKRLVSLFMCYFNAKKHANYAQVFHNWSKDEFAKGAWFFSPPNLLSTSLDALRSRHGNVLFANSDWAVGWRSFIDGAIEEGTRAAFTVTEELRESATSRSRL</sequence>
<feature type="domain" description="Amine oxidase" evidence="7">
    <location>
        <begin position="47"/>
        <end position="492"/>
    </location>
</feature>
<feature type="binding site" evidence="5">
    <location>
        <position position="47"/>
    </location>
    <ligand>
        <name>FAD</name>
        <dbReference type="ChEBI" id="CHEBI:57692"/>
    </ligand>
</feature>
<dbReference type="Pfam" id="PF01593">
    <property type="entry name" value="Amino_oxidase"/>
    <property type="match status" value="1"/>
</dbReference>
<feature type="binding site" evidence="5">
    <location>
        <position position="275"/>
    </location>
    <ligand>
        <name>FAD</name>
        <dbReference type="ChEBI" id="CHEBI:57692"/>
    </ligand>
</feature>
<proteinExistence type="inferred from homology"/>
<evidence type="ECO:0000256" key="2">
    <source>
        <dbReference type="ARBA" id="ARBA00005995"/>
    </source>
</evidence>
<dbReference type="InterPro" id="IPR001613">
    <property type="entry name" value="Flavin_amine_oxidase"/>
</dbReference>
<keyword evidence="3 6" id="KW-0560">Oxidoreductase</keyword>
<protein>
    <recommendedName>
        <fullName evidence="6">Amine oxidase</fullName>
        <ecNumber evidence="6">1.4.3.-</ecNumber>
    </recommendedName>
</protein>
<gene>
    <name evidence="8" type="ORF">PSALAMII_LOCUS8329</name>
</gene>
<dbReference type="PRINTS" id="PR00757">
    <property type="entry name" value="AMINEOXDASEF"/>
</dbReference>
<dbReference type="OrthoDB" id="7777654at2759"/>
<dbReference type="EC" id="1.4.3.-" evidence="6"/>
<dbReference type="PANTHER" id="PTHR43563">
    <property type="entry name" value="AMINE OXIDASE"/>
    <property type="match status" value="1"/>
</dbReference>
<dbReference type="AlphaFoldDB" id="A0A9W4JJ27"/>
<evidence type="ECO:0000256" key="4">
    <source>
        <dbReference type="ARBA" id="ARBA00048448"/>
    </source>
</evidence>
<feature type="binding site" evidence="5">
    <location>
        <position position="378"/>
    </location>
    <ligand>
        <name>substrate</name>
    </ligand>
</feature>
<dbReference type="GO" id="GO:0097621">
    <property type="term" value="F:monoamine oxidase activity"/>
    <property type="evidence" value="ECO:0007669"/>
    <property type="project" value="UniProtKB-EC"/>
</dbReference>
<dbReference type="Gene3D" id="3.50.50.60">
    <property type="entry name" value="FAD/NAD(P)-binding domain"/>
    <property type="match status" value="1"/>
</dbReference>
<dbReference type="InterPro" id="IPR036188">
    <property type="entry name" value="FAD/NAD-bd_sf"/>
</dbReference>
<name>A0A9W4JJ27_9EURO</name>
<evidence type="ECO:0000256" key="5">
    <source>
        <dbReference type="PIRSR" id="PIRSR601613-1"/>
    </source>
</evidence>
<evidence type="ECO:0000256" key="6">
    <source>
        <dbReference type="RuleBase" id="RU362067"/>
    </source>
</evidence>
<keyword evidence="6" id="KW-0285">Flavoprotein</keyword>
<evidence type="ECO:0000259" key="7">
    <source>
        <dbReference type="Pfam" id="PF01593"/>
    </source>
</evidence>
<organism evidence="8 9">
    <name type="scientific">Penicillium salamii</name>
    <dbReference type="NCBI Taxonomy" id="1612424"/>
    <lineage>
        <taxon>Eukaryota</taxon>
        <taxon>Fungi</taxon>
        <taxon>Dikarya</taxon>
        <taxon>Ascomycota</taxon>
        <taxon>Pezizomycotina</taxon>
        <taxon>Eurotiomycetes</taxon>
        <taxon>Eurotiomycetidae</taxon>
        <taxon>Eurotiales</taxon>
        <taxon>Aspergillaceae</taxon>
        <taxon>Penicillium</taxon>
    </lineage>
</organism>
<comment type="similarity">
    <text evidence="2 6">Belongs to the flavin monoamine oxidase family.</text>
</comment>
<evidence type="ECO:0000256" key="1">
    <source>
        <dbReference type="ARBA" id="ARBA00001974"/>
    </source>
</evidence>
<dbReference type="Gene3D" id="3.90.660.10">
    <property type="match status" value="2"/>
</dbReference>
<evidence type="ECO:0000313" key="9">
    <source>
        <dbReference type="Proteomes" id="UP001152646"/>
    </source>
</evidence>
<reference evidence="8" key="1">
    <citation type="submission" date="2021-07" db="EMBL/GenBank/DDBJ databases">
        <authorList>
            <person name="Branca A.L. A."/>
        </authorList>
    </citation>
    <scope>NUCLEOTIDE SEQUENCE</scope>
</reference>
<comment type="catalytic activity">
    <reaction evidence="4">
        <text>a secondary aliphatic amine + O2 + H2O = a primary amine + an aldehyde + H2O2</text>
        <dbReference type="Rhea" id="RHEA:26414"/>
        <dbReference type="ChEBI" id="CHEBI:15377"/>
        <dbReference type="ChEBI" id="CHEBI:15379"/>
        <dbReference type="ChEBI" id="CHEBI:16240"/>
        <dbReference type="ChEBI" id="CHEBI:17478"/>
        <dbReference type="ChEBI" id="CHEBI:58855"/>
        <dbReference type="ChEBI" id="CHEBI:65296"/>
        <dbReference type="EC" id="1.4.3.4"/>
    </reaction>
</comment>
<dbReference type="Proteomes" id="UP001152646">
    <property type="component" value="Unassembled WGS sequence"/>
</dbReference>
<evidence type="ECO:0000256" key="3">
    <source>
        <dbReference type="ARBA" id="ARBA00023002"/>
    </source>
</evidence>
<comment type="cofactor">
    <cofactor evidence="1 6">
        <name>FAD</name>
        <dbReference type="ChEBI" id="CHEBI:57692"/>
    </cofactor>
</comment>
<dbReference type="EMBL" id="CAJVPA010000206">
    <property type="protein sequence ID" value="CAG8403023.1"/>
    <property type="molecule type" value="Genomic_DNA"/>
</dbReference>
<comment type="caution">
    <text evidence="8">The sequence shown here is derived from an EMBL/GenBank/DDBJ whole genome shotgun (WGS) entry which is preliminary data.</text>
</comment>
<dbReference type="PANTHER" id="PTHR43563:SF1">
    <property type="entry name" value="AMINE OXIDASE [FLAVIN-CONTAINING] B"/>
    <property type="match status" value="1"/>
</dbReference>
<dbReference type="InterPro" id="IPR002937">
    <property type="entry name" value="Amino_oxidase"/>
</dbReference>
<keyword evidence="6" id="KW-0274">FAD</keyword>
<dbReference type="Gene3D" id="3.40.50.720">
    <property type="entry name" value="NAD(P)-binding Rossmann-like Domain"/>
    <property type="match status" value="1"/>
</dbReference>
<dbReference type="SUPFAM" id="SSF51905">
    <property type="entry name" value="FAD/NAD(P)-binding domain"/>
    <property type="match status" value="1"/>
</dbReference>